<dbReference type="PROSITE" id="PS00211">
    <property type="entry name" value="ABC_TRANSPORTER_1"/>
    <property type="match status" value="1"/>
</dbReference>
<evidence type="ECO:0000256" key="9">
    <source>
        <dbReference type="ARBA" id="ARBA00023136"/>
    </source>
</evidence>
<dbReference type="GO" id="GO:0005524">
    <property type="term" value="F:ATP binding"/>
    <property type="evidence" value="ECO:0007669"/>
    <property type="project" value="UniProtKB-KW"/>
</dbReference>
<evidence type="ECO:0000256" key="6">
    <source>
        <dbReference type="ARBA" id="ARBA00022840"/>
    </source>
</evidence>
<keyword evidence="5" id="KW-0547">Nucleotide-binding</keyword>
<organism evidence="11 12">
    <name type="scientific">Clostridium gallinarum</name>
    <dbReference type="NCBI Taxonomy" id="2762246"/>
    <lineage>
        <taxon>Bacteria</taxon>
        <taxon>Bacillati</taxon>
        <taxon>Bacillota</taxon>
        <taxon>Clostridia</taxon>
        <taxon>Eubacteriales</taxon>
        <taxon>Clostridiaceae</taxon>
        <taxon>Clostridium</taxon>
    </lineage>
</organism>
<evidence type="ECO:0000313" key="11">
    <source>
        <dbReference type="EMBL" id="MBD7914409.1"/>
    </source>
</evidence>
<keyword evidence="7" id="KW-0408">Iron</keyword>
<sequence length="270" mass="31131">MIKINNLKVGYENKVIIEDLSLEVKRGEVISIIGPNGSGKSTFLKAIARFIKKDEGEIYLLDKLLDNMKNNDISKAISMLSQQNSSPNDITVKELIYYGRTPHKKWYEQRNKEDEEIVNWAIKNTGLENYKNRKVAMLSGGERQRVWLAMSLAQKTEVLFLDEPTTYLDMCHQLELMELVREINSKFNMTIIMVLHDLNQAARYSDRVIIMKKGKIVADGSPEEVMVKDIIHEVYNVKCCIGKDPISNKPHIYPLEVCYKEKDRCNNCVL</sequence>
<dbReference type="InterPro" id="IPR051535">
    <property type="entry name" value="Siderophore_ABC-ATPase"/>
</dbReference>
<keyword evidence="6 11" id="KW-0067">ATP-binding</keyword>
<dbReference type="Proteomes" id="UP000640335">
    <property type="component" value="Unassembled WGS sequence"/>
</dbReference>
<dbReference type="CDD" id="cd03214">
    <property type="entry name" value="ABC_Iron-Siderophores_B12_Hemin"/>
    <property type="match status" value="1"/>
</dbReference>
<keyword evidence="3" id="KW-1003">Cell membrane</keyword>
<reference evidence="11 12" key="1">
    <citation type="submission" date="2020-08" db="EMBL/GenBank/DDBJ databases">
        <title>A Genomic Blueprint of the Chicken Gut Microbiome.</title>
        <authorList>
            <person name="Gilroy R."/>
            <person name="Ravi A."/>
            <person name="Getino M."/>
            <person name="Pursley I."/>
            <person name="Horton D.L."/>
            <person name="Alikhan N.-F."/>
            <person name="Baker D."/>
            <person name="Gharbi K."/>
            <person name="Hall N."/>
            <person name="Watson M."/>
            <person name="Adriaenssens E.M."/>
            <person name="Foster-Nyarko E."/>
            <person name="Jarju S."/>
            <person name="Secka A."/>
            <person name="Antonio M."/>
            <person name="Oren A."/>
            <person name="Chaudhuri R."/>
            <person name="La Ragione R.M."/>
            <person name="Hildebrand F."/>
            <person name="Pallen M.J."/>
        </authorList>
    </citation>
    <scope>NUCLEOTIDE SEQUENCE [LARGE SCALE GENOMIC DNA]</scope>
    <source>
        <strain evidence="11 12">Sa3CUN1</strain>
    </source>
</reference>
<dbReference type="InterPro" id="IPR027417">
    <property type="entry name" value="P-loop_NTPase"/>
</dbReference>
<comment type="subcellular location">
    <subcellularLocation>
        <location evidence="1">Cell membrane</location>
        <topology evidence="1">Peripheral membrane protein</topology>
    </subcellularLocation>
</comment>
<dbReference type="SMART" id="SM00382">
    <property type="entry name" value="AAA"/>
    <property type="match status" value="1"/>
</dbReference>
<dbReference type="PANTHER" id="PTHR42771">
    <property type="entry name" value="IRON(3+)-HYDROXAMATE IMPORT ATP-BINDING PROTEIN FHUC"/>
    <property type="match status" value="1"/>
</dbReference>
<dbReference type="Pfam" id="PF00005">
    <property type="entry name" value="ABC_tran"/>
    <property type="match status" value="1"/>
</dbReference>
<dbReference type="Gene3D" id="3.40.50.300">
    <property type="entry name" value="P-loop containing nucleotide triphosphate hydrolases"/>
    <property type="match status" value="1"/>
</dbReference>
<proteinExistence type="predicted"/>
<evidence type="ECO:0000256" key="7">
    <source>
        <dbReference type="ARBA" id="ARBA00023004"/>
    </source>
</evidence>
<evidence type="ECO:0000259" key="10">
    <source>
        <dbReference type="PROSITE" id="PS50893"/>
    </source>
</evidence>
<name>A0ABR8Q241_9CLOT</name>
<keyword evidence="8" id="KW-0406">Ion transport</keyword>
<evidence type="ECO:0000256" key="1">
    <source>
        <dbReference type="ARBA" id="ARBA00004202"/>
    </source>
</evidence>
<dbReference type="InterPro" id="IPR003439">
    <property type="entry name" value="ABC_transporter-like_ATP-bd"/>
</dbReference>
<dbReference type="SUPFAM" id="SSF52540">
    <property type="entry name" value="P-loop containing nucleoside triphosphate hydrolases"/>
    <property type="match status" value="1"/>
</dbReference>
<evidence type="ECO:0000256" key="3">
    <source>
        <dbReference type="ARBA" id="ARBA00022475"/>
    </source>
</evidence>
<dbReference type="PROSITE" id="PS50893">
    <property type="entry name" value="ABC_TRANSPORTER_2"/>
    <property type="match status" value="1"/>
</dbReference>
<dbReference type="EMBL" id="JACSQZ010000010">
    <property type="protein sequence ID" value="MBD7914409.1"/>
    <property type="molecule type" value="Genomic_DNA"/>
</dbReference>
<evidence type="ECO:0000313" key="12">
    <source>
        <dbReference type="Proteomes" id="UP000640335"/>
    </source>
</evidence>
<evidence type="ECO:0000256" key="2">
    <source>
        <dbReference type="ARBA" id="ARBA00022448"/>
    </source>
</evidence>
<keyword evidence="4" id="KW-0410">Iron transport</keyword>
<dbReference type="RefSeq" id="WP_191748985.1">
    <property type="nucleotide sequence ID" value="NZ_JACSQZ010000010.1"/>
</dbReference>
<feature type="domain" description="ABC transporter" evidence="10">
    <location>
        <begin position="2"/>
        <end position="238"/>
    </location>
</feature>
<accession>A0ABR8Q241</accession>
<dbReference type="PANTHER" id="PTHR42771:SF4">
    <property type="entry name" value="IRON(3+)-HYDROXAMATE IMPORT ATP-BINDING PROTEIN FHUC"/>
    <property type="match status" value="1"/>
</dbReference>
<protein>
    <submittedName>
        <fullName evidence="11">ABC transporter ATP-binding protein</fullName>
    </submittedName>
</protein>
<comment type="caution">
    <text evidence="11">The sequence shown here is derived from an EMBL/GenBank/DDBJ whole genome shotgun (WGS) entry which is preliminary data.</text>
</comment>
<gene>
    <name evidence="11" type="ORF">H9660_04555</name>
</gene>
<evidence type="ECO:0000256" key="8">
    <source>
        <dbReference type="ARBA" id="ARBA00023065"/>
    </source>
</evidence>
<evidence type="ECO:0000256" key="4">
    <source>
        <dbReference type="ARBA" id="ARBA00022496"/>
    </source>
</evidence>
<dbReference type="InterPro" id="IPR017871">
    <property type="entry name" value="ABC_transporter-like_CS"/>
</dbReference>
<dbReference type="InterPro" id="IPR003593">
    <property type="entry name" value="AAA+_ATPase"/>
</dbReference>
<keyword evidence="2" id="KW-0813">Transport</keyword>
<keyword evidence="9" id="KW-0472">Membrane</keyword>
<evidence type="ECO:0000256" key="5">
    <source>
        <dbReference type="ARBA" id="ARBA00022741"/>
    </source>
</evidence>
<keyword evidence="12" id="KW-1185">Reference proteome</keyword>